<dbReference type="EMBL" id="JAESWB010000134">
    <property type="protein sequence ID" value="MBL4952137.1"/>
    <property type="molecule type" value="Genomic_DNA"/>
</dbReference>
<sequence>MFFHPIKIAIPNIPSTGVYRNSFDHDDIPFYFIMIFYRNSIIQKYKIKGTPRK</sequence>
<gene>
    <name evidence="2" type="ORF">JK635_07920</name>
</gene>
<dbReference type="InterPro" id="IPR020976">
    <property type="entry name" value="Antimicrobial_lci"/>
</dbReference>
<accession>A0ABS1TLL0</accession>
<organism evidence="2 3">
    <name type="scientific">Neobacillus paridis</name>
    <dbReference type="NCBI Taxonomy" id="2803862"/>
    <lineage>
        <taxon>Bacteria</taxon>
        <taxon>Bacillati</taxon>
        <taxon>Bacillota</taxon>
        <taxon>Bacilli</taxon>
        <taxon>Bacillales</taxon>
        <taxon>Bacillaceae</taxon>
        <taxon>Neobacillus</taxon>
    </lineage>
</organism>
<dbReference type="Pfam" id="PF12197">
    <property type="entry name" value="lci"/>
    <property type="match status" value="1"/>
</dbReference>
<evidence type="ECO:0000313" key="3">
    <source>
        <dbReference type="Proteomes" id="UP000623967"/>
    </source>
</evidence>
<evidence type="ECO:0000313" key="2">
    <source>
        <dbReference type="EMBL" id="MBL4952137.1"/>
    </source>
</evidence>
<feature type="domain" description="LCI fold" evidence="1">
    <location>
        <begin position="15"/>
        <end position="40"/>
    </location>
</feature>
<protein>
    <recommendedName>
        <fullName evidence="1">LCI fold domain-containing protein</fullName>
    </recommendedName>
</protein>
<comment type="caution">
    <text evidence="2">The sequence shown here is derived from an EMBL/GenBank/DDBJ whole genome shotgun (WGS) entry which is preliminary data.</text>
</comment>
<name>A0ABS1TLL0_9BACI</name>
<proteinExistence type="predicted"/>
<reference evidence="2 3" key="1">
    <citation type="submission" date="2021-01" db="EMBL/GenBank/DDBJ databases">
        <title>Genome public.</title>
        <authorList>
            <person name="Liu C."/>
            <person name="Sun Q."/>
        </authorList>
    </citation>
    <scope>NUCLEOTIDE SEQUENCE [LARGE SCALE GENOMIC DNA]</scope>
    <source>
        <strain evidence="2 3">YIM B02564</strain>
    </source>
</reference>
<dbReference type="Proteomes" id="UP000623967">
    <property type="component" value="Unassembled WGS sequence"/>
</dbReference>
<keyword evidence="3" id="KW-1185">Reference proteome</keyword>
<evidence type="ECO:0000259" key="1">
    <source>
        <dbReference type="Pfam" id="PF12197"/>
    </source>
</evidence>